<accession>A0A1B7W3W6</accession>
<proteinExistence type="predicted"/>
<name>A0A1B7W3W6_APHFL</name>
<evidence type="ECO:0000313" key="3">
    <source>
        <dbReference type="Proteomes" id="UP000092093"/>
    </source>
</evidence>
<dbReference type="Pfam" id="PF18676">
    <property type="entry name" value="MBG_2"/>
    <property type="match status" value="3"/>
</dbReference>
<feature type="domain" description="MBG" evidence="1">
    <location>
        <begin position="2"/>
        <end position="40"/>
    </location>
</feature>
<organism evidence="2 3">
    <name type="scientific">Aphanizomenon flos-aquae WA102</name>
    <dbReference type="NCBI Taxonomy" id="1710896"/>
    <lineage>
        <taxon>Bacteria</taxon>
        <taxon>Bacillati</taxon>
        <taxon>Cyanobacteriota</taxon>
        <taxon>Cyanophyceae</taxon>
        <taxon>Nostocales</taxon>
        <taxon>Aphanizomenonaceae</taxon>
        <taxon>Aphanizomenon</taxon>
    </lineage>
</organism>
<feature type="domain" description="MBG" evidence="1">
    <location>
        <begin position="46"/>
        <end position="121"/>
    </location>
</feature>
<feature type="non-terminal residue" evidence="2">
    <location>
        <position position="173"/>
    </location>
</feature>
<evidence type="ECO:0000313" key="2">
    <source>
        <dbReference type="EMBL" id="OBQ31775.1"/>
    </source>
</evidence>
<gene>
    <name evidence="2" type="ORF">AN484_28665</name>
</gene>
<reference evidence="2 3" key="1">
    <citation type="submission" date="2015-09" db="EMBL/GenBank/DDBJ databases">
        <title>Aphanizomenon flos-aquae WA102.</title>
        <authorList>
            <person name="Driscoll C."/>
        </authorList>
    </citation>
    <scope>NUCLEOTIDE SEQUENCE [LARGE SCALE GENOMIC DNA]</scope>
    <source>
        <strain evidence="2">WA102</strain>
    </source>
</reference>
<comment type="caution">
    <text evidence="2">The sequence shown here is derived from an EMBL/GenBank/DDBJ whole genome shotgun (WGS) entry which is preliminary data.</text>
</comment>
<dbReference type="Gene3D" id="3.30.160.710">
    <property type="match status" value="2"/>
</dbReference>
<protein>
    <recommendedName>
        <fullName evidence="1">MBG domain-containing protein</fullName>
    </recommendedName>
</protein>
<feature type="domain" description="MBG" evidence="1">
    <location>
        <begin position="127"/>
        <end position="173"/>
    </location>
</feature>
<dbReference type="InterPro" id="IPR041286">
    <property type="entry name" value="MBG_2"/>
</dbReference>
<dbReference type="EMBL" id="LJOW01001047">
    <property type="protein sequence ID" value="OBQ31775.1"/>
    <property type="molecule type" value="Genomic_DNA"/>
</dbReference>
<evidence type="ECO:0000259" key="1">
    <source>
        <dbReference type="Pfam" id="PF18676"/>
    </source>
</evidence>
<dbReference type="AlphaFoldDB" id="A0A1B7W3W6"/>
<feature type="non-terminal residue" evidence="2">
    <location>
        <position position="1"/>
    </location>
</feature>
<dbReference type="Proteomes" id="UP000092093">
    <property type="component" value="Unassembled WGS sequence"/>
</dbReference>
<sequence length="173" mass="17226">ALATTATTATGVGSYAITQGTVTNANNTNYAIAYTSGTLTVAVRDITVTADNKTRKYGNANPALTWTVGGDGLVNGDTLTGALATTATTATGVGSYAITQGTVTNANNTNYAIAYTSGTLTVAVRDITVTADNKTRKYGNANPALTWTVGGDGLVNGDTLTGALATTATTATG</sequence>